<dbReference type="InterPro" id="IPR057379">
    <property type="entry name" value="PH_SPO71"/>
</dbReference>
<feature type="coiled-coil region" evidence="1">
    <location>
        <begin position="1184"/>
        <end position="1214"/>
    </location>
</feature>
<dbReference type="Pfam" id="PF23207">
    <property type="entry name" value="PH_SPO71"/>
    <property type="match status" value="1"/>
</dbReference>
<dbReference type="Proteomes" id="UP000027361">
    <property type="component" value="Unassembled WGS sequence"/>
</dbReference>
<feature type="region of interest" description="Disordered" evidence="2">
    <location>
        <begin position="128"/>
        <end position="147"/>
    </location>
</feature>
<keyword evidence="1" id="KW-0175">Coiled coil</keyword>
<feature type="region of interest" description="Disordered" evidence="2">
    <location>
        <begin position="924"/>
        <end position="945"/>
    </location>
</feature>
<feature type="compositionally biased region" description="Polar residues" evidence="2">
    <location>
        <begin position="253"/>
        <end position="262"/>
    </location>
</feature>
<name>A0A066W462_TILAU</name>
<dbReference type="InterPro" id="IPR001849">
    <property type="entry name" value="PH_domain"/>
</dbReference>
<evidence type="ECO:0000256" key="1">
    <source>
        <dbReference type="SAM" id="Coils"/>
    </source>
</evidence>
<dbReference type="PANTHER" id="PTHR28076:SF1">
    <property type="entry name" value="PROSPORE MEMBRANE ADAPTER PROTEIN SPO71"/>
    <property type="match status" value="1"/>
</dbReference>
<feature type="compositionally biased region" description="Polar residues" evidence="2">
    <location>
        <begin position="34"/>
        <end position="44"/>
    </location>
</feature>
<evidence type="ECO:0000313" key="4">
    <source>
        <dbReference type="EMBL" id="KDN48526.1"/>
    </source>
</evidence>
<feature type="region of interest" description="Disordered" evidence="2">
    <location>
        <begin position="212"/>
        <end position="283"/>
    </location>
</feature>
<feature type="region of interest" description="Disordered" evidence="2">
    <location>
        <begin position="564"/>
        <end position="591"/>
    </location>
</feature>
<proteinExistence type="predicted"/>
<dbReference type="InterPro" id="IPR040345">
    <property type="entry name" value="Mug56/Spo71"/>
</dbReference>
<evidence type="ECO:0000313" key="5">
    <source>
        <dbReference type="Proteomes" id="UP000027361"/>
    </source>
</evidence>
<gene>
    <name evidence="4" type="ORF">K437DRAFT_273414</name>
</gene>
<protein>
    <recommendedName>
        <fullName evidence="3">PH domain-containing protein</fullName>
    </recommendedName>
</protein>
<dbReference type="RefSeq" id="XP_013244182.1">
    <property type="nucleotide sequence ID" value="XM_013388728.1"/>
</dbReference>
<feature type="region of interest" description="Disordered" evidence="2">
    <location>
        <begin position="865"/>
        <end position="886"/>
    </location>
</feature>
<feature type="region of interest" description="Disordered" evidence="2">
    <location>
        <begin position="614"/>
        <end position="690"/>
    </location>
</feature>
<dbReference type="OrthoDB" id="5579281at2759"/>
<feature type="region of interest" description="Disordered" evidence="2">
    <location>
        <begin position="1029"/>
        <end position="1094"/>
    </location>
</feature>
<reference evidence="4 5" key="1">
    <citation type="submission" date="2014-05" db="EMBL/GenBank/DDBJ databases">
        <title>Draft genome sequence of a rare smut relative, Tilletiaria anomala UBC 951.</title>
        <authorList>
            <consortium name="DOE Joint Genome Institute"/>
            <person name="Toome M."/>
            <person name="Kuo A."/>
            <person name="Henrissat B."/>
            <person name="Lipzen A."/>
            <person name="Tritt A."/>
            <person name="Yoshinaga Y."/>
            <person name="Zane M."/>
            <person name="Barry K."/>
            <person name="Grigoriev I.V."/>
            <person name="Spatafora J.W."/>
            <person name="Aimea M.C."/>
        </authorList>
    </citation>
    <scope>NUCLEOTIDE SEQUENCE [LARGE SCALE GENOMIC DNA]</scope>
    <source>
        <strain evidence="4 5">UBC 951</strain>
    </source>
</reference>
<dbReference type="GeneID" id="25266449"/>
<feature type="compositionally biased region" description="Low complexity" evidence="2">
    <location>
        <begin position="576"/>
        <end position="591"/>
    </location>
</feature>
<feature type="domain" description="PH" evidence="3">
    <location>
        <begin position="1241"/>
        <end position="1367"/>
    </location>
</feature>
<feature type="compositionally biased region" description="Polar residues" evidence="2">
    <location>
        <begin position="1106"/>
        <end position="1124"/>
    </location>
</feature>
<organism evidence="4 5">
    <name type="scientific">Tilletiaria anomala (strain ATCC 24038 / CBS 436.72 / UBC 951)</name>
    <dbReference type="NCBI Taxonomy" id="1037660"/>
    <lineage>
        <taxon>Eukaryota</taxon>
        <taxon>Fungi</taxon>
        <taxon>Dikarya</taxon>
        <taxon>Basidiomycota</taxon>
        <taxon>Ustilaginomycotina</taxon>
        <taxon>Exobasidiomycetes</taxon>
        <taxon>Georgefischeriales</taxon>
        <taxon>Tilletiariaceae</taxon>
        <taxon>Tilletiaria</taxon>
    </lineage>
</organism>
<feature type="region of interest" description="Disordered" evidence="2">
    <location>
        <begin position="1106"/>
        <end position="1147"/>
    </location>
</feature>
<feature type="compositionally biased region" description="Polar residues" evidence="2">
    <location>
        <begin position="654"/>
        <end position="663"/>
    </location>
</feature>
<evidence type="ECO:0000259" key="3">
    <source>
        <dbReference type="SMART" id="SM00233"/>
    </source>
</evidence>
<dbReference type="STRING" id="1037660.A0A066W462"/>
<feature type="domain" description="PH" evidence="3">
    <location>
        <begin position="1518"/>
        <end position="1747"/>
    </location>
</feature>
<dbReference type="GO" id="GO:1902657">
    <property type="term" value="P:protein localization to prospore membrane"/>
    <property type="evidence" value="ECO:0007669"/>
    <property type="project" value="InterPro"/>
</dbReference>
<feature type="compositionally biased region" description="Polar residues" evidence="2">
    <location>
        <begin position="371"/>
        <end position="388"/>
    </location>
</feature>
<feature type="compositionally biased region" description="Basic and acidic residues" evidence="2">
    <location>
        <begin position="664"/>
        <end position="675"/>
    </location>
</feature>
<feature type="compositionally biased region" description="Low complexity" evidence="2">
    <location>
        <begin position="630"/>
        <end position="650"/>
    </location>
</feature>
<evidence type="ECO:0000256" key="2">
    <source>
        <dbReference type="SAM" id="MobiDB-lite"/>
    </source>
</evidence>
<dbReference type="HOGENOM" id="CLU_233668_0_0_1"/>
<accession>A0A066W462</accession>
<feature type="compositionally biased region" description="Basic residues" evidence="2">
    <location>
        <begin position="787"/>
        <end position="799"/>
    </location>
</feature>
<keyword evidence="5" id="KW-1185">Reference proteome</keyword>
<dbReference type="Pfam" id="PF15404">
    <property type="entry name" value="PH_4"/>
    <property type="match status" value="1"/>
</dbReference>
<feature type="region of interest" description="Disordered" evidence="2">
    <location>
        <begin position="34"/>
        <end position="56"/>
    </location>
</feature>
<dbReference type="InterPro" id="IPR039486">
    <property type="entry name" value="Mug56/Spo71_PH"/>
</dbReference>
<feature type="domain" description="PH" evidence="3">
    <location>
        <begin position="1798"/>
        <end position="1992"/>
    </location>
</feature>
<feature type="compositionally biased region" description="Basic and acidic residues" evidence="2">
    <location>
        <begin position="216"/>
        <end position="229"/>
    </location>
</feature>
<dbReference type="EMBL" id="JMSN01000024">
    <property type="protein sequence ID" value="KDN48526.1"/>
    <property type="molecule type" value="Genomic_DNA"/>
</dbReference>
<comment type="caution">
    <text evidence="4">The sequence shown here is derived from an EMBL/GenBank/DDBJ whole genome shotgun (WGS) entry which is preliminary data.</text>
</comment>
<feature type="region of interest" description="Disordered" evidence="2">
    <location>
        <begin position="759"/>
        <end position="812"/>
    </location>
</feature>
<dbReference type="PANTHER" id="PTHR28076">
    <property type="entry name" value="SPORULATION-SPECIFIC PROTEIN 71"/>
    <property type="match status" value="1"/>
</dbReference>
<dbReference type="SMART" id="SM00233">
    <property type="entry name" value="PH"/>
    <property type="match status" value="3"/>
</dbReference>
<sequence>MAYHWRTNDEPITVTQQLVARAAEVATAGIRSAGSATLPTSSAVHPQPPTDPSYQHADTNISADQALDADHITRRLLEMYQSHRHTTQEHFRGPHKFRRVFIGPLPISSTTAAAAVIFATTQSQVKAEAEARAGDETETPAGGDSDWQALGKKRQQTLEQADGLTASHSVKHTRTMPAAALVDSSSRASDQLFQQNIFSQKGEVDGADTNRASQMMHERGRSLPTEHGHRQPQPTFEFEPTSPLSPPVAVSTADISNASSIPTRPPLATSARKSGSVRRNESQASFATAQSYISARSDATVIEAQSNDLGSELCDRRGSGATASARTCGYSGSSALSPIPGSTILNGADADRHGKFAQATQEEGEADGYNGEQNSSSLGPPSPLTQTLALPRMSSNLSSSRRDRHGMSWFELNAAEFSADPNANHSCSNLNHDSSGGDNSSTFLSAAAAGGMLQRDRKRSCVSIVDTTINVNAEQNSPMSTPTKPTRTRLLSFEQPGSVGRAGCLDQLQQHQQPLQRKPILTTSPLSKRFRDRERVNTCGAQRAASSASFETLRPVARRGRPNDLFFWSEQGNPDASAGSGAGSVSGSSSGALRMQTMQMQSTPERRTSLLRPVAGYSSSASSVDPPTISPASKSDQSQKQQISQPPQAAGHSRQASAFSNRSELSRRRPSEQRSHTIPNGPANGFSWYPHRRDASRMSHVSTIGSLGTHGTRATEGSFGAVGGVRARLFRGLLPKADKERRARDEQVVSAARAAAAMQLRKQQQQQAEKEGPDQQQFVAGRDRKGGGPRHYHYGLHRSAKPDPFQVGTSSGGTRWVGSSFETGFAVEEVLLARIEASHKEKAEQRTQQERARCMSIVEEEKVGQAAIDKRRRKGSFSEPQDLRRPSAALAQMTREANLATHSREGTLVPSATITRGSQAVASRTVIDTSGKRRSRAFDEASTSTNSIHMRPKVMTSPKATIDSALSSSCLTLTQAHGVNHAPAFDIESRKGWADIAAMMNAHSGRISDRKPVRHAAADALASASAIEKARTAKAQAQTTSKNPSARPPPIATQDQRQDSVKLQVLVSSPKDMNVTGTASTPPGSDASNGLPDGAEQVKVATPTVDSSVLVQPEQEQASVTTTEAGERRTLRTKKSVQFARNSPSSEATTFFRQLTKPIIGKSSPMAEALFADVEERAAPEEVLQRSEAAVQQIDNEQARLSQLRATAATQSEELITHRSVLKRDRMLVKIEWTAAEDLPPDYDELIARRYSTYEDDWSEYMVVLRMGRLELWEDTSLLYKLSGRAKQLKLRLVLGLRKGHTFQSLYSPIDGIFCLTYTCNNERRREERKRSLHLRKSGTNILIFNARFTSTARDWMWELHRELGGNVPEVVDVHVPDLNIRVRIPVPDEATEEVKQSLLLTGDENDLQGEGYKLITTRNITEIIARLLQGNPRWLVLAQQSIAANAPFEVAWRIGRRLEWVHRFNARHDTTISSDAAVVSGVLLHTRLSTPVLELRPAQHHLGIIKGPVGDILEEPPAAEGYLWRVKAVSGSLTRVYVSTHDGHIFFSSSSKAFAPDKEIIAMLTTQSHSVATKGVEEMLKAKRKTKRKAVRAAAQRELDAALELVLDALRDHSDDGMAKQVQAYRAYERCRQFEQIVTADGYVDLRDILKCERVVTTEPEETPQSEKADVFDHSRDSSWQDVSIHASEDIGGEEGLAACSDRAETRARRQIEVTMSNGRYIRFEAFSTAVAEEWVVRINQLVRYWKARERSDAKDLMAIATASTKQPGTHSRDSGELDRRLPSIWSWCPIMNCRPIVRCGRLFRKMRTHEAFNGRYFILIQGRLLSFKLMQSTKSARARQNAGIFHKRQETVLHLRDAYVYSGKLTEDFLPEGNQAAQSLGVGGGGGDRHRLPRVYQDGLQSVDDEEDCTFVIRYRPQCVNATPDPIPYKTSKGQVGLRVSSSTGSAAPPDIAALPSLNDGTISHIVLRARSQMERDLWVKAISWEIERLCKDDGPREYKLRNKGITPYTSLS</sequence>
<dbReference type="InParanoid" id="A0A066W462"/>
<feature type="compositionally biased region" description="Polar residues" evidence="2">
    <location>
        <begin position="1075"/>
        <end position="1088"/>
    </location>
</feature>
<feature type="region of interest" description="Disordered" evidence="2">
    <location>
        <begin position="360"/>
        <end position="388"/>
    </location>
</feature>